<dbReference type="PANTHER" id="PTHR18898">
    <property type="entry name" value="NUCLEOPROTEIN TPR-RELATED"/>
    <property type="match status" value="1"/>
</dbReference>
<organism evidence="7 8">
    <name type="scientific">Australozyma saopauloensis</name>
    <dbReference type="NCBI Taxonomy" id="291208"/>
    <lineage>
        <taxon>Eukaryota</taxon>
        <taxon>Fungi</taxon>
        <taxon>Dikarya</taxon>
        <taxon>Ascomycota</taxon>
        <taxon>Saccharomycotina</taxon>
        <taxon>Pichiomycetes</taxon>
        <taxon>Metschnikowiaceae</taxon>
        <taxon>Australozyma</taxon>
    </lineage>
</organism>
<feature type="region of interest" description="Disordered" evidence="5">
    <location>
        <begin position="1658"/>
        <end position="1715"/>
    </location>
</feature>
<dbReference type="EMBL" id="CP138898">
    <property type="protein sequence ID" value="WPK27137.1"/>
    <property type="molecule type" value="Genomic_DNA"/>
</dbReference>
<evidence type="ECO:0000259" key="6">
    <source>
        <dbReference type="Pfam" id="PF25785"/>
    </source>
</evidence>
<feature type="coiled-coil region" evidence="4">
    <location>
        <begin position="626"/>
        <end position="688"/>
    </location>
</feature>
<dbReference type="GO" id="GO:0005643">
    <property type="term" value="C:nuclear pore"/>
    <property type="evidence" value="ECO:0007669"/>
    <property type="project" value="TreeGrafter"/>
</dbReference>
<feature type="coiled-coil region" evidence="4">
    <location>
        <begin position="1112"/>
        <end position="1319"/>
    </location>
</feature>
<keyword evidence="8" id="KW-1185">Reference proteome</keyword>
<keyword evidence="2 4" id="KW-0175">Coiled coil</keyword>
<feature type="compositionally biased region" description="Polar residues" evidence="5">
    <location>
        <begin position="1684"/>
        <end position="1715"/>
    </location>
</feature>
<name>A0AAX4HEY0_9ASCO</name>
<keyword evidence="3" id="KW-0539">Nucleus</keyword>
<sequence length="1715" mass="193117">MDSEAPQSPRLPSASDLPPENTDSAAASRSEEYHPESTTNDDIHQLDENNHPSETGLHSTFNEIITSEPNSALDENVSANSQTHGFGTFGSAATLVGLAEPPAADAEQDPNSSVNLIHFGSSTGRQFATPLKLLPPLKDIETIVTPKSFGVAKDLVLDKPAVESSPVAEINNVQILPEIDEDHEDAFDATANDTFAKPSAQAPAVSALHLEASELGAAANFVGLEPAQVVQLGDDIVARLAQRAHTYQGIQSELSFSKLNQEHANQIQSEKCLSFQKKIDELSLLNESLRSENLAISDKAEESEIIITSLKAKVNSFADKLHDLESAVHTNEKSQTLEMSAREHEIAKLQDTVHKLTEDNVKLSQLTTQLTKDLNEVANEKFQIKLELTKVTNKMTYLDAQKNWYASQLKNVQDKYTELIKKHETEFLKTSTELSSLRIQNEALSAAKSSLESQVADLESKLDSSSTKLSDLESKFDVQKIKFSKESASNEQMIELIRVQLQEREKRISQLESYAEELKESATNSISDLQSELTAKEERIAQLEVKIKRTEEAFGAELKKEADLPRISSSAESILNSSNLGISLSALYTEFNLIKKELVLEKSQKEKLAVQLQHFVTELESKKPAIANYRNQVQFYELSLKEQLEKLDALRVEKISIEKECSRLRARVANSETEKQSLKQLLKDLGRQLCYYLIHSSIREGKDDPLSANERRVIDLILAKSGAAEGPGQTDTDVLISERLVAFASIIELQRKNEELVVAVRKLGRDLEDKDLETTGFEAAAVEEAKDAILTLQSELDSVSVRLDAVTKERDLLKSISPTISNGEVRGTDMKILSDANSDYKMRIKELDMSLKTLQSESSERIRTLTEKLLMESKNNENLRLEKASLVHSIELAEDRLASTKRLLENSQRIGDHTSKEASFWKEQASKQENMLVSKSNELRDVERRLFDVQSNLHNLEVERDLLVSAQNSFKVEINQLKEDKQHLTSFVANLQSILEEREASASDLSSKLSQSIVNYQALQDRINEKEERIQVLSSQSELSLKAQNSKLEQVNELSQKLLETKSKLAEKQLLVEKLKLDLNSCSTSHGISKPVDHLATISTHADSSSTSNPEYDDLKSSLEHAELQVQEFSNIARASEEALENATRTYEEYKVTASETLRLLEADKERLNEEIRAKDKEFDDLRQQYQDSEQQLRSEVSQLQAKVQESTFKVLAFDDMKQDMEQKLQSLNGDLQNQQALFEEISRRHESKLSEAELLNLQVAKQKDEIEKLKADFETASKELQGVNNRVASSELALKEKYAGIEEELLLARAKIADLQVQYGIALNQIELQNNGGDNVEGDSGEDLRQVVRFLRREKDTADAQNIQLTNDVQRLQSEFADVSFELNATKAQMKRLQATKVKLDESASEHSKLMEQLEQLNILRESNVTLRNESKNLQSRLEKSEETIQALESKLNSQSSSGDTQNAIDLQNLELLKEENERLKSQLGNNEEYKNLMQRFENLKAEFKTKLMGHRNKNKELDKELNETKSKFEAAQVELEAARNSQTKSQDDAVQQLRTKLTKLEAEKDVTIKKLNSDLSKLKQEHEKAVAEVQNATKSTNTDVEEEVRKLKENYEKQIASMNSQFEEKLAAEKKSVEESVEKKCDFKLRVLNRKVDRLEKEKAAREQGEPQPQAQIQPQNADAQTKQSQPVAQAQNNKRQFPSQGVQNPNSKKAKE</sequence>
<dbReference type="PANTHER" id="PTHR18898:SF2">
    <property type="entry name" value="NUCLEOPROTEIN TPR"/>
    <property type="match status" value="1"/>
</dbReference>
<feature type="coiled-coil region" evidence="4">
    <location>
        <begin position="1009"/>
        <end position="1071"/>
    </location>
</feature>
<feature type="compositionally biased region" description="Low complexity" evidence="5">
    <location>
        <begin position="1668"/>
        <end position="1683"/>
    </location>
</feature>
<gene>
    <name evidence="7" type="ORF">PUMCH_004512</name>
</gene>
<evidence type="ECO:0000256" key="2">
    <source>
        <dbReference type="ARBA" id="ARBA00023054"/>
    </source>
</evidence>
<dbReference type="InterPro" id="IPR057974">
    <property type="entry name" value="NUA/TPR/MLP1-2-like_dom"/>
</dbReference>
<comment type="subcellular location">
    <subcellularLocation>
        <location evidence="1">Nucleus</location>
    </subcellularLocation>
</comment>
<dbReference type="GO" id="GO:0017056">
    <property type="term" value="F:structural constituent of nuclear pore"/>
    <property type="evidence" value="ECO:0007669"/>
    <property type="project" value="TreeGrafter"/>
</dbReference>
<evidence type="ECO:0000313" key="7">
    <source>
        <dbReference type="EMBL" id="WPK27137.1"/>
    </source>
</evidence>
<evidence type="ECO:0000256" key="3">
    <source>
        <dbReference type="ARBA" id="ARBA00023242"/>
    </source>
</evidence>
<feature type="region of interest" description="Disordered" evidence="5">
    <location>
        <begin position="1"/>
        <end position="57"/>
    </location>
</feature>
<evidence type="ECO:0000256" key="4">
    <source>
        <dbReference type="SAM" id="Coils"/>
    </source>
</evidence>
<dbReference type="Pfam" id="PF25785">
    <property type="entry name" value="TPR"/>
    <property type="match status" value="1"/>
</dbReference>
<dbReference type="GeneID" id="88175572"/>
<evidence type="ECO:0000256" key="5">
    <source>
        <dbReference type="SAM" id="MobiDB-lite"/>
    </source>
</evidence>
<proteinExistence type="predicted"/>
<reference evidence="7 8" key="1">
    <citation type="submission" date="2023-10" db="EMBL/GenBank/DDBJ databases">
        <title>Draft Genome Sequence of Candida saopaulonensis from a very Premature Infant with Sepsis.</title>
        <authorList>
            <person name="Ning Y."/>
            <person name="Dai R."/>
            <person name="Xiao M."/>
            <person name="Xu Y."/>
            <person name="Yan Q."/>
            <person name="Zhang L."/>
        </authorList>
    </citation>
    <scope>NUCLEOTIDE SEQUENCE [LARGE SCALE GENOMIC DNA]</scope>
    <source>
        <strain evidence="7 8">19XY460</strain>
    </source>
</reference>
<dbReference type="GO" id="GO:0006406">
    <property type="term" value="P:mRNA export from nucleus"/>
    <property type="evidence" value="ECO:0007669"/>
    <property type="project" value="TreeGrafter"/>
</dbReference>
<feature type="coiled-coil region" evidence="4">
    <location>
        <begin position="406"/>
        <end position="475"/>
    </location>
</feature>
<feature type="compositionally biased region" description="Basic and acidic residues" evidence="5">
    <location>
        <begin position="1658"/>
        <end position="1667"/>
    </location>
</feature>
<protein>
    <recommendedName>
        <fullName evidence="6">NUA/TPR/MLP1-2-like domain-containing protein</fullName>
    </recommendedName>
</protein>
<accession>A0AAX4HEY0</accession>
<evidence type="ECO:0000256" key="1">
    <source>
        <dbReference type="ARBA" id="ARBA00004123"/>
    </source>
</evidence>
<feature type="coiled-coil region" evidence="4">
    <location>
        <begin position="837"/>
        <end position="959"/>
    </location>
</feature>
<feature type="domain" description="NUA/TPR/MLP1-2-like" evidence="6">
    <location>
        <begin position="661"/>
        <end position="770"/>
    </location>
</feature>
<evidence type="ECO:0000313" key="8">
    <source>
        <dbReference type="Proteomes" id="UP001338582"/>
    </source>
</evidence>
<feature type="coiled-coil region" evidence="4">
    <location>
        <begin position="339"/>
        <end position="366"/>
    </location>
</feature>
<dbReference type="Proteomes" id="UP001338582">
    <property type="component" value="Chromosome 5"/>
</dbReference>
<dbReference type="RefSeq" id="XP_062879515.1">
    <property type="nucleotide sequence ID" value="XM_063023445.1"/>
</dbReference>
<feature type="compositionally biased region" description="Basic and acidic residues" evidence="5">
    <location>
        <begin position="29"/>
        <end position="51"/>
    </location>
</feature>
<dbReference type="KEGG" id="asau:88175572"/>
<feature type="coiled-coil region" evidence="4">
    <location>
        <begin position="501"/>
        <end position="553"/>
    </location>
</feature>